<feature type="domain" description="RNA polymerase sigma-70 region 2" evidence="6">
    <location>
        <begin position="4"/>
        <end position="77"/>
    </location>
</feature>
<evidence type="ECO:0000313" key="8">
    <source>
        <dbReference type="Proteomes" id="UP000319836"/>
    </source>
</evidence>
<dbReference type="Proteomes" id="UP000319836">
    <property type="component" value="Unassembled WGS sequence"/>
</dbReference>
<dbReference type="InterPro" id="IPR014284">
    <property type="entry name" value="RNA_pol_sigma-70_dom"/>
</dbReference>
<dbReference type="Pfam" id="PF04542">
    <property type="entry name" value="Sigma70_r2"/>
    <property type="match status" value="1"/>
</dbReference>
<dbReference type="NCBIfam" id="TIGR02937">
    <property type="entry name" value="sigma70-ECF"/>
    <property type="match status" value="1"/>
</dbReference>
<keyword evidence="4" id="KW-0238">DNA-binding</keyword>
<dbReference type="EMBL" id="VBPA01000234">
    <property type="protein sequence ID" value="TMQ70097.1"/>
    <property type="molecule type" value="Genomic_DNA"/>
</dbReference>
<evidence type="ECO:0000259" key="6">
    <source>
        <dbReference type="Pfam" id="PF04542"/>
    </source>
</evidence>
<proteinExistence type="inferred from homology"/>
<dbReference type="PANTHER" id="PTHR43133:SF8">
    <property type="entry name" value="RNA POLYMERASE SIGMA FACTOR HI_1459-RELATED"/>
    <property type="match status" value="1"/>
</dbReference>
<dbReference type="GO" id="GO:0003677">
    <property type="term" value="F:DNA binding"/>
    <property type="evidence" value="ECO:0007669"/>
    <property type="project" value="UniProtKB-KW"/>
</dbReference>
<evidence type="ECO:0000313" key="7">
    <source>
        <dbReference type="EMBL" id="TMQ70097.1"/>
    </source>
</evidence>
<keyword evidence="3" id="KW-0731">Sigma factor</keyword>
<dbReference type="InterPro" id="IPR036388">
    <property type="entry name" value="WH-like_DNA-bd_sf"/>
</dbReference>
<evidence type="ECO:0000256" key="4">
    <source>
        <dbReference type="ARBA" id="ARBA00023125"/>
    </source>
</evidence>
<comment type="caution">
    <text evidence="7">The sequence shown here is derived from an EMBL/GenBank/DDBJ whole genome shotgun (WGS) entry which is preliminary data.</text>
</comment>
<dbReference type="GO" id="GO:0016987">
    <property type="term" value="F:sigma factor activity"/>
    <property type="evidence" value="ECO:0007669"/>
    <property type="project" value="UniProtKB-KW"/>
</dbReference>
<dbReference type="InterPro" id="IPR013324">
    <property type="entry name" value="RNA_pol_sigma_r3/r4-like"/>
</dbReference>
<dbReference type="InterPro" id="IPR039425">
    <property type="entry name" value="RNA_pol_sigma-70-like"/>
</dbReference>
<evidence type="ECO:0000256" key="1">
    <source>
        <dbReference type="ARBA" id="ARBA00010641"/>
    </source>
</evidence>
<dbReference type="AlphaFoldDB" id="A0A538U2H0"/>
<name>A0A538U2H0_UNCEI</name>
<dbReference type="SUPFAM" id="SSF88659">
    <property type="entry name" value="Sigma3 and sigma4 domains of RNA polymerase sigma factors"/>
    <property type="match status" value="1"/>
</dbReference>
<keyword evidence="2" id="KW-0805">Transcription regulation</keyword>
<dbReference type="InterPro" id="IPR013325">
    <property type="entry name" value="RNA_pol_sigma_r2"/>
</dbReference>
<dbReference type="PANTHER" id="PTHR43133">
    <property type="entry name" value="RNA POLYMERASE ECF-TYPE SIGMA FACTO"/>
    <property type="match status" value="1"/>
</dbReference>
<dbReference type="Gene3D" id="1.10.1740.10">
    <property type="match status" value="1"/>
</dbReference>
<protein>
    <submittedName>
        <fullName evidence="7">Sigma-70 family RNA polymerase sigma factor</fullName>
    </submittedName>
</protein>
<dbReference type="Gene3D" id="1.10.10.10">
    <property type="entry name" value="Winged helix-like DNA-binding domain superfamily/Winged helix DNA-binding domain"/>
    <property type="match status" value="1"/>
</dbReference>
<dbReference type="SUPFAM" id="SSF88946">
    <property type="entry name" value="Sigma2 domain of RNA polymerase sigma factors"/>
    <property type="match status" value="1"/>
</dbReference>
<evidence type="ECO:0000256" key="5">
    <source>
        <dbReference type="ARBA" id="ARBA00023163"/>
    </source>
</evidence>
<accession>A0A538U2H0</accession>
<gene>
    <name evidence="7" type="ORF">E6K80_09580</name>
</gene>
<dbReference type="InterPro" id="IPR007627">
    <property type="entry name" value="RNA_pol_sigma70_r2"/>
</dbReference>
<keyword evidence="5" id="KW-0804">Transcription</keyword>
<evidence type="ECO:0000256" key="2">
    <source>
        <dbReference type="ARBA" id="ARBA00023015"/>
    </source>
</evidence>
<reference evidence="7 8" key="1">
    <citation type="journal article" date="2019" name="Nat. Microbiol.">
        <title>Mediterranean grassland soil C-N compound turnover is dependent on rainfall and depth, and is mediated by genomically divergent microorganisms.</title>
        <authorList>
            <person name="Diamond S."/>
            <person name="Andeer P.F."/>
            <person name="Li Z."/>
            <person name="Crits-Christoph A."/>
            <person name="Burstein D."/>
            <person name="Anantharaman K."/>
            <person name="Lane K.R."/>
            <person name="Thomas B.C."/>
            <person name="Pan C."/>
            <person name="Northen T.R."/>
            <person name="Banfield J.F."/>
        </authorList>
    </citation>
    <scope>NUCLEOTIDE SEQUENCE [LARGE SCALE GENOMIC DNA]</scope>
    <source>
        <strain evidence="7">WS_10</strain>
    </source>
</reference>
<evidence type="ECO:0000256" key="3">
    <source>
        <dbReference type="ARBA" id="ARBA00023082"/>
    </source>
</evidence>
<organism evidence="7 8">
    <name type="scientific">Eiseniibacteriota bacterium</name>
    <dbReference type="NCBI Taxonomy" id="2212470"/>
    <lineage>
        <taxon>Bacteria</taxon>
        <taxon>Candidatus Eiseniibacteriota</taxon>
    </lineage>
</organism>
<sequence>MSLLMARYRPRLERWASGRLPHFARSLLDTGDLVQETLLRVLQGLDRLEVRGPGFFQAYVRQAVLNRIRDQVRWARRRRGPEETPDDLVATGPSPLEAAIGADVLERYEKALEHLSVDERQLLHLRIELDFDYGEIAAVTGRASGDAARMAVRRALMKVAEAMVHEA</sequence>
<dbReference type="GO" id="GO:0006352">
    <property type="term" value="P:DNA-templated transcription initiation"/>
    <property type="evidence" value="ECO:0007669"/>
    <property type="project" value="InterPro"/>
</dbReference>
<comment type="similarity">
    <text evidence="1">Belongs to the sigma-70 factor family. ECF subfamily.</text>
</comment>